<keyword evidence="2" id="KW-1185">Reference proteome</keyword>
<reference evidence="1 2" key="1">
    <citation type="journal article" date="2017" name="Mol. Biol. Evol.">
        <title>The 4-celled Tetrabaena socialis nuclear genome reveals the essential components for genetic control of cell number at the origin of multicellularity in the volvocine lineage.</title>
        <authorList>
            <person name="Featherston J."/>
            <person name="Arakaki Y."/>
            <person name="Hanschen E.R."/>
            <person name="Ferris P.J."/>
            <person name="Michod R.E."/>
            <person name="Olson B.J.S.C."/>
            <person name="Nozaki H."/>
            <person name="Durand P.M."/>
        </authorList>
    </citation>
    <scope>NUCLEOTIDE SEQUENCE [LARGE SCALE GENOMIC DNA]</scope>
    <source>
        <strain evidence="1 2">NIES-571</strain>
    </source>
</reference>
<dbReference type="EMBL" id="PGGS01000227">
    <property type="protein sequence ID" value="PNH06574.1"/>
    <property type="molecule type" value="Genomic_DNA"/>
</dbReference>
<gene>
    <name evidence="1" type="ORF">TSOC_007012</name>
</gene>
<evidence type="ECO:0000313" key="2">
    <source>
        <dbReference type="Proteomes" id="UP000236333"/>
    </source>
</evidence>
<proteinExistence type="predicted"/>
<organism evidence="1 2">
    <name type="scientific">Tetrabaena socialis</name>
    <dbReference type="NCBI Taxonomy" id="47790"/>
    <lineage>
        <taxon>Eukaryota</taxon>
        <taxon>Viridiplantae</taxon>
        <taxon>Chlorophyta</taxon>
        <taxon>core chlorophytes</taxon>
        <taxon>Chlorophyceae</taxon>
        <taxon>CS clade</taxon>
        <taxon>Chlamydomonadales</taxon>
        <taxon>Tetrabaenaceae</taxon>
        <taxon>Tetrabaena</taxon>
    </lineage>
</organism>
<dbReference type="Proteomes" id="UP000236333">
    <property type="component" value="Unassembled WGS sequence"/>
</dbReference>
<comment type="caution">
    <text evidence="1">The sequence shown here is derived from an EMBL/GenBank/DDBJ whole genome shotgun (WGS) entry which is preliminary data.</text>
</comment>
<accession>A0A2J8A235</accession>
<dbReference type="AlphaFoldDB" id="A0A2J8A235"/>
<name>A0A2J8A235_9CHLO</name>
<protein>
    <submittedName>
        <fullName evidence="1">Uncharacterized protein</fullName>
    </submittedName>
</protein>
<evidence type="ECO:0000313" key="1">
    <source>
        <dbReference type="EMBL" id="PNH06574.1"/>
    </source>
</evidence>
<sequence>MIGDALPSEKLDALDADKLFDVAMLTLCVRKQELEASVEVLAATMDDLELADALPPPPPASSPAAAIARSPPLPRDCKGIFCHAMHVIAANEQQKKRVAVGAATLPNLQGLAAWRRRQ</sequence>